<evidence type="ECO:0000256" key="3">
    <source>
        <dbReference type="ARBA" id="ARBA00023125"/>
    </source>
</evidence>
<keyword evidence="7" id="KW-1185">Reference proteome</keyword>
<feature type="domain" description="HTH lysR-type" evidence="5">
    <location>
        <begin position="1"/>
        <end position="57"/>
    </location>
</feature>
<dbReference type="Gene3D" id="1.10.10.10">
    <property type="entry name" value="Winged helix-like DNA-binding domain superfamily/Winged helix DNA-binding domain"/>
    <property type="match status" value="1"/>
</dbReference>
<organism evidence="6 7">
    <name type="scientific">Cohnella faecalis</name>
    <dbReference type="NCBI Taxonomy" id="2315694"/>
    <lineage>
        <taxon>Bacteria</taxon>
        <taxon>Bacillati</taxon>
        <taxon>Bacillota</taxon>
        <taxon>Bacilli</taxon>
        <taxon>Bacillales</taxon>
        <taxon>Paenibacillaceae</taxon>
        <taxon>Cohnella</taxon>
    </lineage>
</organism>
<dbReference type="InterPro" id="IPR000847">
    <property type="entry name" value="LysR_HTH_N"/>
</dbReference>
<dbReference type="InterPro" id="IPR036388">
    <property type="entry name" value="WH-like_DNA-bd_sf"/>
</dbReference>
<name>A0A398CGS3_9BACL</name>
<dbReference type="AlphaFoldDB" id="A0A398CGS3"/>
<dbReference type="Pfam" id="PF00126">
    <property type="entry name" value="HTH_1"/>
    <property type="match status" value="1"/>
</dbReference>
<reference evidence="6 7" key="1">
    <citation type="submission" date="2018-09" db="EMBL/GenBank/DDBJ databases">
        <title>Cohnella cavernae sp. nov., isolated from a karst cave.</title>
        <authorList>
            <person name="Zhu H."/>
        </authorList>
    </citation>
    <scope>NUCLEOTIDE SEQUENCE [LARGE SCALE GENOMIC DNA]</scope>
    <source>
        <strain evidence="6 7">K2E09-144</strain>
    </source>
</reference>
<evidence type="ECO:0000256" key="1">
    <source>
        <dbReference type="ARBA" id="ARBA00009437"/>
    </source>
</evidence>
<comment type="caution">
    <text evidence="6">The sequence shown here is derived from an EMBL/GenBank/DDBJ whole genome shotgun (WGS) entry which is preliminary data.</text>
</comment>
<accession>A0A398CGS3</accession>
<protein>
    <submittedName>
        <fullName evidence="6">LysR family transcriptional regulator</fullName>
    </submittedName>
</protein>
<dbReference type="OrthoDB" id="9785745at2"/>
<evidence type="ECO:0000313" key="6">
    <source>
        <dbReference type="EMBL" id="RIE01943.1"/>
    </source>
</evidence>
<dbReference type="EMBL" id="QXJM01000039">
    <property type="protein sequence ID" value="RIE01943.1"/>
    <property type="molecule type" value="Genomic_DNA"/>
</dbReference>
<evidence type="ECO:0000256" key="4">
    <source>
        <dbReference type="ARBA" id="ARBA00023163"/>
    </source>
</evidence>
<dbReference type="GO" id="GO:0003700">
    <property type="term" value="F:DNA-binding transcription factor activity"/>
    <property type="evidence" value="ECO:0007669"/>
    <property type="project" value="InterPro"/>
</dbReference>
<comment type="similarity">
    <text evidence="1">Belongs to the LysR transcriptional regulatory family.</text>
</comment>
<dbReference type="CDD" id="cd08420">
    <property type="entry name" value="PBP2_CysL_like"/>
    <property type="match status" value="1"/>
</dbReference>
<dbReference type="SUPFAM" id="SSF53850">
    <property type="entry name" value="Periplasmic binding protein-like II"/>
    <property type="match status" value="1"/>
</dbReference>
<evidence type="ECO:0000256" key="2">
    <source>
        <dbReference type="ARBA" id="ARBA00023015"/>
    </source>
</evidence>
<keyword evidence="3" id="KW-0238">DNA-binding</keyword>
<evidence type="ECO:0000259" key="5">
    <source>
        <dbReference type="PROSITE" id="PS50931"/>
    </source>
</evidence>
<dbReference type="InterPro" id="IPR005119">
    <property type="entry name" value="LysR_subst-bd"/>
</dbReference>
<evidence type="ECO:0000313" key="7">
    <source>
        <dbReference type="Proteomes" id="UP000266340"/>
    </source>
</evidence>
<dbReference type="PANTHER" id="PTHR30126">
    <property type="entry name" value="HTH-TYPE TRANSCRIPTIONAL REGULATOR"/>
    <property type="match status" value="1"/>
</dbReference>
<keyword evidence="4" id="KW-0804">Transcription</keyword>
<dbReference type="GO" id="GO:0000976">
    <property type="term" value="F:transcription cis-regulatory region binding"/>
    <property type="evidence" value="ECO:0007669"/>
    <property type="project" value="TreeGrafter"/>
</dbReference>
<dbReference type="Pfam" id="PF03466">
    <property type="entry name" value="LysR_substrate"/>
    <property type="match status" value="1"/>
</dbReference>
<dbReference type="FunFam" id="1.10.10.10:FF:000001">
    <property type="entry name" value="LysR family transcriptional regulator"/>
    <property type="match status" value="1"/>
</dbReference>
<dbReference type="PANTHER" id="PTHR30126:SF39">
    <property type="entry name" value="HTH-TYPE TRANSCRIPTIONAL REGULATOR CYSL"/>
    <property type="match status" value="1"/>
</dbReference>
<dbReference type="PRINTS" id="PR00039">
    <property type="entry name" value="HTHLYSR"/>
</dbReference>
<dbReference type="PROSITE" id="PS50931">
    <property type="entry name" value="HTH_LYSR"/>
    <property type="match status" value="1"/>
</dbReference>
<dbReference type="Gene3D" id="3.40.190.10">
    <property type="entry name" value="Periplasmic binding protein-like II"/>
    <property type="match status" value="2"/>
</dbReference>
<keyword evidence="2" id="KW-0805">Transcription regulation</keyword>
<sequence length="298" mass="32969">MDQALKVFVMVADTRHFSHAAEKLHMTQPAVSQQIRTLEQRFNVRLLERNNKSVSLTKAGEIVLHHAREIAGLYRRMEEMVDELVHYTGGPLSIGASYTFGEYVLPKALARLSVDYPDIQPAITIGNTSDIAQKVRNRELDVGIVEGEEIGSGLEVERLSEDAMYIAVGAGHPLANTASVAPERLSEQTWLVREIGSGTRAATEGMFAEFGIHPKRLMEMGSTQSIKETVEAGLGLTLQSNLCLRKELGLGTLKLLDVAGLPVRRNFHILIRVGDLRTRTLDVFLEALRLVTAEMNEI</sequence>
<dbReference type="RefSeq" id="WP_119149994.1">
    <property type="nucleotide sequence ID" value="NZ_JBHSOV010000020.1"/>
</dbReference>
<dbReference type="SUPFAM" id="SSF46785">
    <property type="entry name" value="Winged helix' DNA-binding domain"/>
    <property type="match status" value="1"/>
</dbReference>
<dbReference type="Proteomes" id="UP000266340">
    <property type="component" value="Unassembled WGS sequence"/>
</dbReference>
<gene>
    <name evidence="6" type="ORF">D3H35_14310</name>
</gene>
<dbReference type="InterPro" id="IPR036390">
    <property type="entry name" value="WH_DNA-bd_sf"/>
</dbReference>
<proteinExistence type="inferred from homology"/>